<proteinExistence type="predicted"/>
<keyword evidence="2" id="KW-1185">Reference proteome</keyword>
<reference evidence="2" key="1">
    <citation type="journal article" date="2023" name="Nat. Plants">
        <title>Single-cell RNA sequencing provides a high-resolution roadmap for understanding the multicellular compartmentation of specialized metabolism.</title>
        <authorList>
            <person name="Sun S."/>
            <person name="Shen X."/>
            <person name="Li Y."/>
            <person name="Li Y."/>
            <person name="Wang S."/>
            <person name="Li R."/>
            <person name="Zhang H."/>
            <person name="Shen G."/>
            <person name="Guo B."/>
            <person name="Wei J."/>
            <person name="Xu J."/>
            <person name="St-Pierre B."/>
            <person name="Chen S."/>
            <person name="Sun C."/>
        </authorList>
    </citation>
    <scope>NUCLEOTIDE SEQUENCE [LARGE SCALE GENOMIC DNA]</scope>
</reference>
<name>A0ACC0B933_CATRO</name>
<gene>
    <name evidence="1" type="ORF">M9H77_19022</name>
</gene>
<evidence type="ECO:0000313" key="1">
    <source>
        <dbReference type="EMBL" id="KAI5669169.1"/>
    </source>
</evidence>
<protein>
    <submittedName>
        <fullName evidence="1">Uncharacterized protein</fullName>
    </submittedName>
</protein>
<comment type="caution">
    <text evidence="1">The sequence shown here is derived from an EMBL/GenBank/DDBJ whole genome shotgun (WGS) entry which is preliminary data.</text>
</comment>
<accession>A0ACC0B933</accession>
<sequence length="307" mass="34364">MVRSGAHRGDDNLGPVTDRTGRVQGRTITASSQGLMGNDIVPPNSLLLLPILHLVSIMVRESILEFIGQSRQIGAEFFNQMFGATPQDFSCSIHGYSYAEYGVSSSVPYVPRPADRVCEGDLGFEGGAKKKKVKASDWEQTEPAEGGPVDPELIPSYGGYDRGSLKFRSRYMALTSKLHAVTTSRQTSLSPRVRAACYLQYILGSSPFSDKSSNIAWIYLYFPIFAPPVRLSTKACKPYIQQSPMLGYKNKNKLLDICLRLDVMTADEVMWVPYKMQEIRACWVSTWHGFIAYFDCIEPYMPDRVLR</sequence>
<dbReference type="Proteomes" id="UP001060085">
    <property type="component" value="Linkage Group LG04"/>
</dbReference>
<dbReference type="EMBL" id="CM044704">
    <property type="protein sequence ID" value="KAI5669169.1"/>
    <property type="molecule type" value="Genomic_DNA"/>
</dbReference>
<evidence type="ECO:0000313" key="2">
    <source>
        <dbReference type="Proteomes" id="UP001060085"/>
    </source>
</evidence>
<organism evidence="1 2">
    <name type="scientific">Catharanthus roseus</name>
    <name type="common">Madagascar periwinkle</name>
    <name type="synonym">Vinca rosea</name>
    <dbReference type="NCBI Taxonomy" id="4058"/>
    <lineage>
        <taxon>Eukaryota</taxon>
        <taxon>Viridiplantae</taxon>
        <taxon>Streptophyta</taxon>
        <taxon>Embryophyta</taxon>
        <taxon>Tracheophyta</taxon>
        <taxon>Spermatophyta</taxon>
        <taxon>Magnoliopsida</taxon>
        <taxon>eudicotyledons</taxon>
        <taxon>Gunneridae</taxon>
        <taxon>Pentapetalae</taxon>
        <taxon>asterids</taxon>
        <taxon>lamiids</taxon>
        <taxon>Gentianales</taxon>
        <taxon>Apocynaceae</taxon>
        <taxon>Rauvolfioideae</taxon>
        <taxon>Vinceae</taxon>
        <taxon>Catharanthinae</taxon>
        <taxon>Catharanthus</taxon>
    </lineage>
</organism>